<evidence type="ECO:0000313" key="4">
    <source>
        <dbReference type="EMBL" id="SFC75237.1"/>
    </source>
</evidence>
<evidence type="ECO:0000256" key="2">
    <source>
        <dbReference type="SAM" id="SignalP"/>
    </source>
</evidence>
<keyword evidence="2" id="KW-0732">Signal</keyword>
<name>A0A1I1LPT7_9SPHI</name>
<keyword evidence="4" id="KW-0418">Kinase</keyword>
<sequence>MDDYNTMKRIAIICFLLTMAASAQGQQLEMHLDSIHPLLVPDQHGDTIRKYFRHTFYSFPTPRAYRHHVNYTTKLKEPYLQMSMFYAKSLAVNLSYAMKKIPELNDYQADSANYSIVGADSYPGKYAIPIFDSTGIIITVNGISSRNADQYEFRVLEDQTREVLPWTKPSVFTKAYMFTRIEIPGQEDEEVAYLGHFKQAFGKSLTFEVRRVDLPDLVQVKMSALWIQRTPAVLGTFTFAELSDFLEMFKKQWKPNELMVRMEDWSSDSVLLRPRHAFGPSENSLIFYLDDIVETKEIIEYNVTNGKDSSGWRANDFDLNFIWIKDLAPGNYTLNIRYSVQRHNICSYPFTIAAAWYQTAWFKLIMVLASLSALGMFALLWRSARQRKLLAAQQVQRQLAQTELKSIRSQFNPHFVFNALSSIQGLVTKGDTKTANQYLSTFSTLMRESLLRGKEEFANLATEIKLMDNYLKLEQLRFGFDYRIDIDPGIDTNAIEVPGLLLQPLIENAIKHGVAPLYKAGALRIRVRTEADDFLIDIQDNGSGFEGQKGATGFGLRLTRERIRLLNSMLDGQRMELEIGRNDGLTTVSIRFENWLL</sequence>
<dbReference type="InterPro" id="IPR050640">
    <property type="entry name" value="Bact_2-comp_sensor_kinase"/>
</dbReference>
<evidence type="ECO:0000256" key="1">
    <source>
        <dbReference type="SAM" id="Phobius"/>
    </source>
</evidence>
<gene>
    <name evidence="4" type="ORF">SAMN05421747_12318</name>
</gene>
<dbReference type="SUPFAM" id="SSF55874">
    <property type="entry name" value="ATPase domain of HSP90 chaperone/DNA topoisomerase II/histidine kinase"/>
    <property type="match status" value="1"/>
</dbReference>
<reference evidence="4 5" key="1">
    <citation type="submission" date="2016-10" db="EMBL/GenBank/DDBJ databases">
        <authorList>
            <person name="de Groot N.N."/>
        </authorList>
    </citation>
    <scope>NUCLEOTIDE SEQUENCE [LARGE SCALE GENOMIC DNA]</scope>
    <source>
        <strain evidence="4 5">DSM 22900</strain>
    </source>
</reference>
<dbReference type="InterPro" id="IPR003594">
    <property type="entry name" value="HATPase_dom"/>
</dbReference>
<feature type="domain" description="Histidine kinase/HSP90-like ATPase" evidence="3">
    <location>
        <begin position="493"/>
        <end position="596"/>
    </location>
</feature>
<feature type="signal peptide" evidence="2">
    <location>
        <begin position="1"/>
        <end position="23"/>
    </location>
</feature>
<dbReference type="PANTHER" id="PTHR34220:SF7">
    <property type="entry name" value="SENSOR HISTIDINE KINASE YPDA"/>
    <property type="match status" value="1"/>
</dbReference>
<dbReference type="SMART" id="SM00387">
    <property type="entry name" value="HATPase_c"/>
    <property type="match status" value="1"/>
</dbReference>
<keyword evidence="5" id="KW-1185">Reference proteome</keyword>
<dbReference type="InterPro" id="IPR036890">
    <property type="entry name" value="HATPase_C_sf"/>
</dbReference>
<organism evidence="4 5">
    <name type="scientific">Parapedobacter composti</name>
    <dbReference type="NCBI Taxonomy" id="623281"/>
    <lineage>
        <taxon>Bacteria</taxon>
        <taxon>Pseudomonadati</taxon>
        <taxon>Bacteroidota</taxon>
        <taxon>Sphingobacteriia</taxon>
        <taxon>Sphingobacteriales</taxon>
        <taxon>Sphingobacteriaceae</taxon>
        <taxon>Parapedobacter</taxon>
    </lineage>
</organism>
<keyword evidence="1" id="KW-1133">Transmembrane helix</keyword>
<dbReference type="EMBL" id="FOLL01000023">
    <property type="protein sequence ID" value="SFC75237.1"/>
    <property type="molecule type" value="Genomic_DNA"/>
</dbReference>
<protein>
    <submittedName>
        <fullName evidence="4">Histidine kinase</fullName>
    </submittedName>
</protein>
<dbReference type="InterPro" id="IPR010559">
    <property type="entry name" value="Sig_transdc_His_kin_internal"/>
</dbReference>
<keyword evidence="4" id="KW-0808">Transferase</keyword>
<keyword evidence="1" id="KW-0812">Transmembrane</keyword>
<accession>A0A1I1LPT7</accession>
<feature type="chain" id="PRO_5011503891" evidence="2">
    <location>
        <begin position="24"/>
        <end position="597"/>
    </location>
</feature>
<dbReference type="GO" id="GO:0000155">
    <property type="term" value="F:phosphorelay sensor kinase activity"/>
    <property type="evidence" value="ECO:0007669"/>
    <property type="project" value="InterPro"/>
</dbReference>
<feature type="transmembrane region" description="Helical" evidence="1">
    <location>
        <begin position="360"/>
        <end position="381"/>
    </location>
</feature>
<dbReference type="Gene3D" id="3.30.565.10">
    <property type="entry name" value="Histidine kinase-like ATPase, C-terminal domain"/>
    <property type="match status" value="1"/>
</dbReference>
<evidence type="ECO:0000313" key="5">
    <source>
        <dbReference type="Proteomes" id="UP000199577"/>
    </source>
</evidence>
<keyword evidence="1" id="KW-0472">Membrane</keyword>
<evidence type="ECO:0000259" key="3">
    <source>
        <dbReference type="SMART" id="SM00387"/>
    </source>
</evidence>
<dbReference type="AlphaFoldDB" id="A0A1I1LPT7"/>
<dbReference type="GO" id="GO:0016020">
    <property type="term" value="C:membrane"/>
    <property type="evidence" value="ECO:0007669"/>
    <property type="project" value="InterPro"/>
</dbReference>
<dbReference type="STRING" id="623281.SAMN05421747_12318"/>
<dbReference type="PANTHER" id="PTHR34220">
    <property type="entry name" value="SENSOR HISTIDINE KINASE YPDA"/>
    <property type="match status" value="1"/>
</dbReference>
<proteinExistence type="predicted"/>
<dbReference type="Pfam" id="PF06580">
    <property type="entry name" value="His_kinase"/>
    <property type="match status" value="1"/>
</dbReference>
<dbReference type="Pfam" id="PF02518">
    <property type="entry name" value="HATPase_c"/>
    <property type="match status" value="1"/>
</dbReference>
<dbReference type="Proteomes" id="UP000199577">
    <property type="component" value="Unassembled WGS sequence"/>
</dbReference>